<protein>
    <submittedName>
        <fullName evidence="9">Alpha-1,2-mannosyltransferase</fullName>
    </submittedName>
</protein>
<comment type="similarity">
    <text evidence="7">Belongs to the glycosyltransferase 87 family.</text>
</comment>
<feature type="transmembrane region" description="Helical" evidence="8">
    <location>
        <begin position="274"/>
        <end position="292"/>
    </location>
</feature>
<feature type="transmembrane region" description="Helical" evidence="8">
    <location>
        <begin position="7"/>
        <end position="26"/>
    </location>
</feature>
<feature type="transmembrane region" description="Helical" evidence="8">
    <location>
        <begin position="189"/>
        <end position="208"/>
    </location>
</feature>
<dbReference type="GO" id="GO:0005886">
    <property type="term" value="C:plasma membrane"/>
    <property type="evidence" value="ECO:0007669"/>
    <property type="project" value="UniProtKB-SubCell"/>
</dbReference>
<dbReference type="AlphaFoldDB" id="A0A1H2YDH0"/>
<evidence type="ECO:0000256" key="4">
    <source>
        <dbReference type="ARBA" id="ARBA00022692"/>
    </source>
</evidence>
<keyword evidence="3 9" id="KW-0808">Transferase</keyword>
<dbReference type="STRING" id="589385.SAMN05421504_10294"/>
<feature type="transmembrane region" description="Helical" evidence="8">
    <location>
        <begin position="82"/>
        <end position="104"/>
    </location>
</feature>
<evidence type="ECO:0000256" key="5">
    <source>
        <dbReference type="ARBA" id="ARBA00022989"/>
    </source>
</evidence>
<evidence type="ECO:0000313" key="9">
    <source>
        <dbReference type="EMBL" id="SDX03071.1"/>
    </source>
</evidence>
<feature type="transmembrane region" description="Helical" evidence="8">
    <location>
        <begin position="326"/>
        <end position="346"/>
    </location>
</feature>
<feature type="transmembrane region" description="Helical" evidence="8">
    <location>
        <begin position="162"/>
        <end position="183"/>
    </location>
</feature>
<feature type="transmembrane region" description="Helical" evidence="8">
    <location>
        <begin position="358"/>
        <end position="376"/>
    </location>
</feature>
<keyword evidence="10" id="KW-1185">Reference proteome</keyword>
<sequence length="411" mass="44046">MSKKTLGTLLALEVAVIVAVFLLRGFPGLDLEVYVGGARKLAESGTPYEGMVVTTQNISLPFTYTPFAAVLFLAGTIAPVKAVLVVLNVLSLLGLGVVAFLCLVKTGVTRRTAAYVSVAVQLSATLVEPVLATLNYGQINILLMLAVVVDVLVPWRRWPRGVLVGLVAAIKLTPLVFCLFFLLRKDYRSLGRCVGTFAGVAAVMWAVLPSASERFWLHLMLATSRIGDLWYVGNQSFRGVLARAGYSGSLLWVLGVLVLLALTVFAIRAALRAGQVPLALVACAVGGLLVSPVSWTHHWVWCAPAVVLLGALGLRWRESDRLLGNGLLVFAGLSALLFVSYLPWLMPFPALTVGARTGAEAYTIAGVLMLATIWWASARRSGSAQLVDHELDALGEQRDVVRVDGREQADA</sequence>
<keyword evidence="9" id="KW-0328">Glycosyltransferase</keyword>
<keyword evidence="4 8" id="KW-0812">Transmembrane</keyword>
<evidence type="ECO:0000256" key="3">
    <source>
        <dbReference type="ARBA" id="ARBA00022679"/>
    </source>
</evidence>
<dbReference type="RefSeq" id="WP_091288035.1">
    <property type="nucleotide sequence ID" value="NZ_FNON01000002.1"/>
</dbReference>
<dbReference type="OrthoDB" id="9774600at2"/>
<gene>
    <name evidence="9" type="ORF">SAMN05421504_10294</name>
</gene>
<feature type="transmembrane region" description="Helical" evidence="8">
    <location>
        <begin position="245"/>
        <end position="267"/>
    </location>
</feature>
<keyword evidence="6 8" id="KW-0472">Membrane</keyword>
<accession>A0A1H2YDH0</accession>
<dbReference type="GO" id="GO:0016758">
    <property type="term" value="F:hexosyltransferase activity"/>
    <property type="evidence" value="ECO:0007669"/>
    <property type="project" value="InterPro"/>
</dbReference>
<evidence type="ECO:0000256" key="7">
    <source>
        <dbReference type="ARBA" id="ARBA00024033"/>
    </source>
</evidence>
<comment type="subcellular location">
    <subcellularLocation>
        <location evidence="1">Cell membrane</location>
        <topology evidence="1">Multi-pass membrane protein</topology>
    </subcellularLocation>
</comment>
<proteinExistence type="inferred from homology"/>
<evidence type="ECO:0000256" key="2">
    <source>
        <dbReference type="ARBA" id="ARBA00022475"/>
    </source>
</evidence>
<dbReference type="InterPro" id="IPR018584">
    <property type="entry name" value="GT87"/>
</dbReference>
<keyword evidence="5 8" id="KW-1133">Transmembrane helix</keyword>
<dbReference type="Proteomes" id="UP000199515">
    <property type="component" value="Unassembled WGS sequence"/>
</dbReference>
<keyword evidence="2" id="KW-1003">Cell membrane</keyword>
<organism evidence="9 10">
    <name type="scientific">Amycolatopsis xylanica</name>
    <dbReference type="NCBI Taxonomy" id="589385"/>
    <lineage>
        <taxon>Bacteria</taxon>
        <taxon>Bacillati</taxon>
        <taxon>Actinomycetota</taxon>
        <taxon>Actinomycetes</taxon>
        <taxon>Pseudonocardiales</taxon>
        <taxon>Pseudonocardiaceae</taxon>
        <taxon>Amycolatopsis</taxon>
    </lineage>
</organism>
<dbReference type="EMBL" id="FNON01000002">
    <property type="protein sequence ID" value="SDX03071.1"/>
    <property type="molecule type" value="Genomic_DNA"/>
</dbReference>
<feature type="transmembrane region" description="Helical" evidence="8">
    <location>
        <begin position="298"/>
        <end position="314"/>
    </location>
</feature>
<dbReference type="Pfam" id="PF09594">
    <property type="entry name" value="GT87"/>
    <property type="match status" value="1"/>
</dbReference>
<evidence type="ECO:0000256" key="8">
    <source>
        <dbReference type="SAM" id="Phobius"/>
    </source>
</evidence>
<reference evidence="9 10" key="1">
    <citation type="submission" date="2016-10" db="EMBL/GenBank/DDBJ databases">
        <authorList>
            <person name="de Groot N.N."/>
        </authorList>
    </citation>
    <scope>NUCLEOTIDE SEQUENCE [LARGE SCALE GENOMIC DNA]</scope>
    <source>
        <strain evidence="9 10">CPCC 202699</strain>
    </source>
</reference>
<evidence type="ECO:0000256" key="6">
    <source>
        <dbReference type="ARBA" id="ARBA00023136"/>
    </source>
</evidence>
<evidence type="ECO:0000256" key="1">
    <source>
        <dbReference type="ARBA" id="ARBA00004651"/>
    </source>
</evidence>
<name>A0A1H2YDH0_9PSEU</name>
<evidence type="ECO:0000313" key="10">
    <source>
        <dbReference type="Proteomes" id="UP000199515"/>
    </source>
</evidence>